<keyword evidence="4" id="KW-1185">Reference proteome</keyword>
<comment type="caution">
    <text evidence="3">The sequence shown here is derived from an EMBL/GenBank/DDBJ whole genome shotgun (WGS) entry which is preliminary data.</text>
</comment>
<feature type="transmembrane region" description="Helical" evidence="1">
    <location>
        <begin position="21"/>
        <end position="40"/>
    </location>
</feature>
<evidence type="ECO:0000256" key="1">
    <source>
        <dbReference type="SAM" id="Phobius"/>
    </source>
</evidence>
<dbReference type="RefSeq" id="WP_379953764.1">
    <property type="nucleotide sequence ID" value="NZ_JAUYVI010000001.1"/>
</dbReference>
<accession>A0ABU0YF89</accession>
<evidence type="ECO:0000313" key="4">
    <source>
        <dbReference type="Proteomes" id="UP001230156"/>
    </source>
</evidence>
<dbReference type="InterPro" id="IPR019251">
    <property type="entry name" value="DUF2231_TM"/>
</dbReference>
<dbReference type="Proteomes" id="UP001230156">
    <property type="component" value="Unassembled WGS sequence"/>
</dbReference>
<proteinExistence type="predicted"/>
<feature type="domain" description="DUF2231" evidence="2">
    <location>
        <begin position="15"/>
        <end position="147"/>
    </location>
</feature>
<protein>
    <submittedName>
        <fullName evidence="3">DUF2231 domain-containing protein</fullName>
    </submittedName>
</protein>
<name>A0ABU0YF89_9PROT</name>
<keyword evidence="1" id="KW-0472">Membrane</keyword>
<reference evidence="4" key="1">
    <citation type="submission" date="2023-08" db="EMBL/GenBank/DDBJ databases">
        <title>Rhodospirillaceae gen. nov., a novel taxon isolated from the Yangtze River Yuezi River estuary sludge.</title>
        <authorList>
            <person name="Ruan L."/>
        </authorList>
    </citation>
    <scope>NUCLEOTIDE SEQUENCE [LARGE SCALE GENOMIC DNA]</scope>
    <source>
        <strain evidence="4">R-7</strain>
    </source>
</reference>
<sequence>MHSHDAGRAPLLVRPPLHPTLVSFPIACIGGTLLTDITYWRTAEMMWADFSAWLIAAGVILGWLAAIVGIVDLLGHRYATAPLPAWVYAAGNLLALVLATINMLVHTRDAWTSVVPWGLGLSVVTVIVLLFTTWIGWTALYRRNSGVVA</sequence>
<gene>
    <name evidence="3" type="ORF">Q8A70_01820</name>
</gene>
<keyword evidence="1" id="KW-0812">Transmembrane</keyword>
<dbReference type="InterPro" id="IPR016923">
    <property type="entry name" value="UCP029509"/>
</dbReference>
<feature type="transmembrane region" description="Helical" evidence="1">
    <location>
        <begin position="117"/>
        <end position="140"/>
    </location>
</feature>
<dbReference type="EMBL" id="JAUYVI010000001">
    <property type="protein sequence ID" value="MDQ7246380.1"/>
    <property type="molecule type" value="Genomic_DNA"/>
</dbReference>
<organism evidence="3 4">
    <name type="scientific">Dongia sedimenti</name>
    <dbReference type="NCBI Taxonomy" id="3064282"/>
    <lineage>
        <taxon>Bacteria</taxon>
        <taxon>Pseudomonadati</taxon>
        <taxon>Pseudomonadota</taxon>
        <taxon>Alphaproteobacteria</taxon>
        <taxon>Rhodospirillales</taxon>
        <taxon>Dongiaceae</taxon>
        <taxon>Dongia</taxon>
    </lineage>
</organism>
<dbReference type="PIRSF" id="PIRSF029509">
    <property type="entry name" value="UCP029509"/>
    <property type="match status" value="1"/>
</dbReference>
<evidence type="ECO:0000313" key="3">
    <source>
        <dbReference type="EMBL" id="MDQ7246380.1"/>
    </source>
</evidence>
<feature type="transmembrane region" description="Helical" evidence="1">
    <location>
        <begin position="52"/>
        <end position="74"/>
    </location>
</feature>
<keyword evidence="1" id="KW-1133">Transmembrane helix</keyword>
<dbReference type="Pfam" id="PF09990">
    <property type="entry name" value="DUF2231"/>
    <property type="match status" value="1"/>
</dbReference>
<evidence type="ECO:0000259" key="2">
    <source>
        <dbReference type="Pfam" id="PF09990"/>
    </source>
</evidence>
<feature type="transmembrane region" description="Helical" evidence="1">
    <location>
        <begin position="86"/>
        <end position="105"/>
    </location>
</feature>